<dbReference type="InterPro" id="IPR015500">
    <property type="entry name" value="Peptidase_S8_subtilisin-rel"/>
</dbReference>
<dbReference type="GO" id="GO:0004252">
    <property type="term" value="F:serine-type endopeptidase activity"/>
    <property type="evidence" value="ECO:0007669"/>
    <property type="project" value="UniProtKB-UniRule"/>
</dbReference>
<dbReference type="InterPro" id="IPR036852">
    <property type="entry name" value="Peptidase_S8/S53_dom_sf"/>
</dbReference>
<accession>A0A373A1D4</accession>
<feature type="region of interest" description="Disordered" evidence="10">
    <location>
        <begin position="1"/>
        <end position="29"/>
    </location>
</feature>
<dbReference type="EMBL" id="QVIG01000001">
    <property type="protein sequence ID" value="RGD61482.1"/>
    <property type="molecule type" value="Genomic_DNA"/>
</dbReference>
<evidence type="ECO:0000256" key="9">
    <source>
        <dbReference type="RuleBase" id="RU003355"/>
    </source>
</evidence>
<evidence type="ECO:0000256" key="10">
    <source>
        <dbReference type="SAM" id="MobiDB-lite"/>
    </source>
</evidence>
<feature type="compositionally biased region" description="Basic and acidic residues" evidence="10">
    <location>
        <begin position="910"/>
        <end position="921"/>
    </location>
</feature>
<keyword evidence="2" id="KW-0964">Secreted</keyword>
<feature type="domain" description="PA" evidence="12">
    <location>
        <begin position="472"/>
        <end position="563"/>
    </location>
</feature>
<feature type="domain" description="Peptidase S8/S53" evidence="11">
    <location>
        <begin position="208"/>
        <end position="681"/>
    </location>
</feature>
<evidence type="ECO:0000256" key="7">
    <source>
        <dbReference type="PIRSR" id="PIRSR615500-1"/>
    </source>
</evidence>
<dbReference type="CDD" id="cd07474">
    <property type="entry name" value="Peptidases_S8_subtilisin_Vpr-like"/>
    <property type="match status" value="1"/>
</dbReference>
<dbReference type="Pfam" id="PF02225">
    <property type="entry name" value="PA"/>
    <property type="match status" value="1"/>
</dbReference>
<keyword evidence="6 8" id="KW-0720">Serine protease</keyword>
<keyword evidence="2" id="KW-0134">Cell wall</keyword>
<dbReference type="PROSITE" id="PS51892">
    <property type="entry name" value="SUBTILASE"/>
    <property type="match status" value="1"/>
</dbReference>
<dbReference type="Gene3D" id="3.40.50.200">
    <property type="entry name" value="Peptidase S8/S53 domain"/>
    <property type="match status" value="1"/>
</dbReference>
<dbReference type="Gene3D" id="2.60.40.10">
    <property type="entry name" value="Immunoglobulins"/>
    <property type="match status" value="1"/>
</dbReference>
<keyword evidence="3 8" id="KW-0645">Protease</keyword>
<dbReference type="InterPro" id="IPR023827">
    <property type="entry name" value="Peptidase_S8_Asp-AS"/>
</dbReference>
<reference evidence="13 14" key="1">
    <citation type="submission" date="2018-08" db="EMBL/GenBank/DDBJ databases">
        <title>Diversity &amp; Physiological Properties of Lignin-Decomposing Actinobacteria from Soil.</title>
        <authorList>
            <person name="Roh S.G."/>
            <person name="Kim S.B."/>
        </authorList>
    </citation>
    <scope>NUCLEOTIDE SEQUENCE [LARGE SCALE GENOMIC DNA]</scope>
    <source>
        <strain evidence="13 14">MMS17-GH009</strain>
    </source>
</reference>
<keyword evidence="14" id="KW-1185">Reference proteome</keyword>
<dbReference type="Proteomes" id="UP000263377">
    <property type="component" value="Unassembled WGS sequence"/>
</dbReference>
<evidence type="ECO:0000256" key="4">
    <source>
        <dbReference type="ARBA" id="ARBA00022729"/>
    </source>
</evidence>
<dbReference type="InterPro" id="IPR003137">
    <property type="entry name" value="PA_domain"/>
</dbReference>
<proteinExistence type="inferred from homology"/>
<dbReference type="PROSITE" id="PS00136">
    <property type="entry name" value="SUBTILASE_ASP"/>
    <property type="match status" value="1"/>
</dbReference>
<dbReference type="Pfam" id="PF00082">
    <property type="entry name" value="Peptidase_S8"/>
    <property type="match status" value="1"/>
</dbReference>
<feature type="compositionally biased region" description="Basic and acidic residues" evidence="10">
    <location>
        <begin position="1"/>
        <end position="11"/>
    </location>
</feature>
<dbReference type="GO" id="GO:0005975">
    <property type="term" value="P:carbohydrate metabolic process"/>
    <property type="evidence" value="ECO:0007669"/>
    <property type="project" value="UniProtKB-ARBA"/>
</dbReference>
<evidence type="ECO:0000256" key="3">
    <source>
        <dbReference type="ARBA" id="ARBA00022670"/>
    </source>
</evidence>
<evidence type="ECO:0000259" key="11">
    <source>
        <dbReference type="Pfam" id="PF00082"/>
    </source>
</evidence>
<dbReference type="PROSITE" id="PS00137">
    <property type="entry name" value="SUBTILASE_HIS"/>
    <property type="match status" value="1"/>
</dbReference>
<comment type="caution">
    <text evidence="13">The sequence shown here is derived from an EMBL/GenBank/DDBJ whole genome shotgun (WGS) entry which is preliminary data.</text>
</comment>
<evidence type="ECO:0000256" key="8">
    <source>
        <dbReference type="PROSITE-ProRule" id="PRU01240"/>
    </source>
</evidence>
<dbReference type="InterPro" id="IPR050131">
    <property type="entry name" value="Peptidase_S8_subtilisin-like"/>
</dbReference>
<dbReference type="InterPro" id="IPR022398">
    <property type="entry name" value="Peptidase_S8_His-AS"/>
</dbReference>
<dbReference type="AlphaFoldDB" id="A0A373A1D4"/>
<gene>
    <name evidence="13" type="ORF">DR950_30290</name>
</gene>
<feature type="active site" description="Charge relay system" evidence="7 8">
    <location>
        <position position="217"/>
    </location>
</feature>
<evidence type="ECO:0000256" key="2">
    <source>
        <dbReference type="ARBA" id="ARBA00022512"/>
    </source>
</evidence>
<evidence type="ECO:0000256" key="5">
    <source>
        <dbReference type="ARBA" id="ARBA00022801"/>
    </source>
</evidence>
<dbReference type="PANTHER" id="PTHR43806">
    <property type="entry name" value="PEPTIDASE S8"/>
    <property type="match status" value="1"/>
</dbReference>
<dbReference type="PRINTS" id="PR00723">
    <property type="entry name" value="SUBTILISIN"/>
</dbReference>
<evidence type="ECO:0000256" key="1">
    <source>
        <dbReference type="ARBA" id="ARBA00011073"/>
    </source>
</evidence>
<dbReference type="InterPro" id="IPR023828">
    <property type="entry name" value="Peptidase_S8_Ser-AS"/>
</dbReference>
<dbReference type="InterPro" id="IPR000209">
    <property type="entry name" value="Peptidase_S8/S53_dom"/>
</dbReference>
<organism evidence="13 14">
    <name type="scientific">Kitasatospora xanthocidica</name>
    <dbReference type="NCBI Taxonomy" id="83382"/>
    <lineage>
        <taxon>Bacteria</taxon>
        <taxon>Bacillati</taxon>
        <taxon>Actinomycetota</taxon>
        <taxon>Actinomycetes</taxon>
        <taxon>Kitasatosporales</taxon>
        <taxon>Streptomycetaceae</taxon>
        <taxon>Kitasatospora</taxon>
    </lineage>
</organism>
<feature type="region of interest" description="Disordered" evidence="10">
    <location>
        <begin position="898"/>
        <end position="921"/>
    </location>
</feature>
<dbReference type="SUPFAM" id="SSF52743">
    <property type="entry name" value="Subtilisin-like"/>
    <property type="match status" value="1"/>
</dbReference>
<feature type="active site" description="Charge relay system" evidence="7 8">
    <location>
        <position position="641"/>
    </location>
</feature>
<dbReference type="Gene3D" id="3.50.30.30">
    <property type="match status" value="1"/>
</dbReference>
<keyword evidence="5 8" id="KW-0378">Hydrolase</keyword>
<feature type="compositionally biased region" description="Pro residues" evidence="10">
    <location>
        <begin position="62"/>
        <end position="73"/>
    </location>
</feature>
<evidence type="ECO:0000256" key="6">
    <source>
        <dbReference type="ARBA" id="ARBA00022825"/>
    </source>
</evidence>
<feature type="active site" description="Charge relay system" evidence="7 8">
    <location>
        <position position="293"/>
    </location>
</feature>
<feature type="region of interest" description="Disordered" evidence="10">
    <location>
        <begin position="56"/>
        <end position="76"/>
    </location>
</feature>
<dbReference type="InterPro" id="IPR034213">
    <property type="entry name" value="S8_Vpr-like"/>
</dbReference>
<evidence type="ECO:0000313" key="14">
    <source>
        <dbReference type="Proteomes" id="UP000263377"/>
    </source>
</evidence>
<dbReference type="GO" id="GO:0006508">
    <property type="term" value="P:proteolysis"/>
    <property type="evidence" value="ECO:0007669"/>
    <property type="project" value="UniProtKB-KW"/>
</dbReference>
<sequence length="1142" mass="115649">MIDVRVGERQRHGVRISPPAGGEGPVRLPPVRRPAARIGLTLALLAGSAVLAATPAAGGPPSAGPPSAGPPGPGRTASVLLELTTEAAGSAWRRAADGARRAQRPPEAVRREAARAGAAQRARAGDALDRLAGAVHRAAPAARELYRTRTVLAGLAVSAPADRLPVLRALPGVRAVHPIVAKRRDNAHSVPLTGAPQVWAGDQAAGTGRGTRIGIIDSGIDYTHADFGGPGTEEAFRSVERGRPAPPALFPNAKVVGGKDLVGDDYDPDPASPHYQPVPHPGDNPIDCVRNGHGTHVAGTAAGYGVTADGHPYTGPYGPGLDPAGFRIGPGTAPGAQLYAIRVFGCDGSTDRVTEALDLAADPNGDGDLSDRLDVVNLSLGSHFGSTDDTDALAADRLAELGTVVIAAAGNDGDVYGIGGSPGTAARAITVAASVHGHADVDGVTVLAPAAQAGVVPGHWSERYQGWSTADVSGELALPADQSDGCAEFGEADRQRLKGRIALLAWHTREADRACNSGPRADHAADAGAIGALYAADSDHLAEISGDDRIPAVLLGRADGERLRQAAAAGPVTVRLAAPGNPLHGSVAQDQPARIDTMTDFSSRGIGVPGVVKPDLAAPGEGIWSSLVGSGSGGQRESGTSMAAPHVAGLAALVRAAHPDWPVEQVKAALMNTTEDTFLGDEHSGPVYGPERTGAGRVRVDRAVRTPAVAYAAGEGAVEGGVGVSFGPVEVGGPTAVTREIEVRNTSNAPLAYRTSYAAATLLPGASYQVAPARVDVPAGGTARVRVTLAVPGELGRAPDPTIDTVQGGRARSYRGELSGRVLLTPVGGDALPQLRIPVLAAPRPTGDLTAAATVRTARDGTLVTLGGRAAPGEQPGLVSAFALGGEGERWPDCPPGGSGTAVAPGAGLRPKDTGKEPDPAEEVCVEHPGERAAGLRAAGAAVDSELLYVGAQLWAPAATPVGLYGVRVALDTDGDGSTDVILKADRLRGSDVLVSRALDARTGAELDVQPLNAHWGDTDTGLLDSDVLVLPVRLSALPGVAPGHSTVRYGVWTGYAGGGTPDVAEALSTIGLSGTGPSVPLDVLRPALTARAGLTGPAAVLAPAGPGAVLAVRRAAGDTSRLLLLYHRNPAERRAQVLDLP</sequence>
<evidence type="ECO:0000259" key="12">
    <source>
        <dbReference type="Pfam" id="PF02225"/>
    </source>
</evidence>
<evidence type="ECO:0000313" key="13">
    <source>
        <dbReference type="EMBL" id="RGD61482.1"/>
    </source>
</evidence>
<feature type="region of interest" description="Disordered" evidence="10">
    <location>
        <begin position="93"/>
        <end position="121"/>
    </location>
</feature>
<dbReference type="PROSITE" id="PS00138">
    <property type="entry name" value="SUBTILASE_SER"/>
    <property type="match status" value="1"/>
</dbReference>
<keyword evidence="4" id="KW-0732">Signal</keyword>
<dbReference type="PANTHER" id="PTHR43806:SF11">
    <property type="entry name" value="CEREVISIN-RELATED"/>
    <property type="match status" value="1"/>
</dbReference>
<dbReference type="InterPro" id="IPR013783">
    <property type="entry name" value="Ig-like_fold"/>
</dbReference>
<protein>
    <submittedName>
        <fullName evidence="13">Peptidase S8</fullName>
    </submittedName>
</protein>
<name>A0A373A1D4_9ACTN</name>
<comment type="similarity">
    <text evidence="1 8 9">Belongs to the peptidase S8 family.</text>
</comment>